<name>I4C8Y2_DESTA</name>
<dbReference type="Gene3D" id="1.10.260.40">
    <property type="entry name" value="lambda repressor-like DNA-binding domains"/>
    <property type="match status" value="1"/>
</dbReference>
<gene>
    <name evidence="2" type="ordered locus">Desti_3368</name>
</gene>
<dbReference type="EMBL" id="CP003360">
    <property type="protein sequence ID" value="AFM26023.1"/>
    <property type="molecule type" value="Genomic_DNA"/>
</dbReference>
<feature type="domain" description="HTH cro/C1-type" evidence="1">
    <location>
        <begin position="4"/>
        <end position="63"/>
    </location>
</feature>
<dbReference type="RefSeq" id="WP_014811157.1">
    <property type="nucleotide sequence ID" value="NC_018025.1"/>
</dbReference>
<dbReference type="KEGG" id="dti:Desti_3368"/>
<reference evidence="3" key="1">
    <citation type="submission" date="2012-06" db="EMBL/GenBank/DDBJ databases">
        <title>Complete sequence of chromosome of Desulfomonile tiedjei DSM 6799.</title>
        <authorList>
            <person name="Lucas S."/>
            <person name="Copeland A."/>
            <person name="Lapidus A."/>
            <person name="Glavina del Rio T."/>
            <person name="Dalin E."/>
            <person name="Tice H."/>
            <person name="Bruce D."/>
            <person name="Goodwin L."/>
            <person name="Pitluck S."/>
            <person name="Peters L."/>
            <person name="Ovchinnikova G."/>
            <person name="Zeytun A."/>
            <person name="Lu M."/>
            <person name="Kyrpides N."/>
            <person name="Mavromatis K."/>
            <person name="Ivanova N."/>
            <person name="Brettin T."/>
            <person name="Detter J.C."/>
            <person name="Han C."/>
            <person name="Larimer F."/>
            <person name="Land M."/>
            <person name="Hauser L."/>
            <person name="Markowitz V."/>
            <person name="Cheng J.-F."/>
            <person name="Hugenholtz P."/>
            <person name="Woyke T."/>
            <person name="Wu D."/>
            <person name="Spring S."/>
            <person name="Schroeder M."/>
            <person name="Brambilla E."/>
            <person name="Klenk H.-P."/>
            <person name="Eisen J.A."/>
        </authorList>
    </citation>
    <scope>NUCLEOTIDE SEQUENCE [LARGE SCALE GENOMIC DNA]</scope>
    <source>
        <strain evidence="3">ATCC 49306 / DSM 6799 / DCB-1</strain>
    </source>
</reference>
<dbReference type="OrthoDB" id="428540at2"/>
<dbReference type="Pfam" id="PF01381">
    <property type="entry name" value="HTH_3"/>
    <property type="match status" value="1"/>
</dbReference>
<dbReference type="InterPro" id="IPR001387">
    <property type="entry name" value="Cro/C1-type_HTH"/>
</dbReference>
<proteinExistence type="predicted"/>
<keyword evidence="3" id="KW-1185">Reference proteome</keyword>
<dbReference type="InterPro" id="IPR010982">
    <property type="entry name" value="Lambda_DNA-bd_dom_sf"/>
</dbReference>
<evidence type="ECO:0000313" key="3">
    <source>
        <dbReference type="Proteomes" id="UP000006055"/>
    </source>
</evidence>
<dbReference type="STRING" id="706587.Desti_3368"/>
<dbReference type="eggNOG" id="COG1396">
    <property type="taxonomic scope" value="Bacteria"/>
</dbReference>
<dbReference type="CDD" id="cd00093">
    <property type="entry name" value="HTH_XRE"/>
    <property type="match status" value="1"/>
</dbReference>
<evidence type="ECO:0000259" key="1">
    <source>
        <dbReference type="PROSITE" id="PS50943"/>
    </source>
</evidence>
<evidence type="ECO:0000313" key="2">
    <source>
        <dbReference type="EMBL" id="AFM26023.1"/>
    </source>
</evidence>
<dbReference type="AlphaFoldDB" id="I4C8Y2"/>
<dbReference type="SUPFAM" id="SSF47413">
    <property type="entry name" value="lambda repressor-like DNA-binding domains"/>
    <property type="match status" value="1"/>
</dbReference>
<dbReference type="HOGENOM" id="CLU_2632373_0_0_7"/>
<sequence>MVLMKILRVSKGLNQRQLAKLIDLDPAVICHVERNPEIGRNRFLTRETVRRLESFFGVPIGKLLGPVDHEKLLKLVA</sequence>
<dbReference type="PROSITE" id="PS50943">
    <property type="entry name" value="HTH_CROC1"/>
    <property type="match status" value="1"/>
</dbReference>
<dbReference type="SMART" id="SM00530">
    <property type="entry name" value="HTH_XRE"/>
    <property type="match status" value="1"/>
</dbReference>
<dbReference type="Proteomes" id="UP000006055">
    <property type="component" value="Chromosome"/>
</dbReference>
<accession>I4C8Y2</accession>
<dbReference type="GO" id="GO:0003677">
    <property type="term" value="F:DNA binding"/>
    <property type="evidence" value="ECO:0007669"/>
    <property type="project" value="InterPro"/>
</dbReference>
<organism evidence="2 3">
    <name type="scientific">Desulfomonile tiedjei (strain ATCC 49306 / DSM 6799 / DCB-1)</name>
    <dbReference type="NCBI Taxonomy" id="706587"/>
    <lineage>
        <taxon>Bacteria</taxon>
        <taxon>Pseudomonadati</taxon>
        <taxon>Thermodesulfobacteriota</taxon>
        <taxon>Desulfomonilia</taxon>
        <taxon>Desulfomonilales</taxon>
        <taxon>Desulfomonilaceae</taxon>
        <taxon>Desulfomonile</taxon>
    </lineage>
</organism>
<protein>
    <submittedName>
        <fullName evidence="2">Helix-turn-helix protein</fullName>
    </submittedName>
</protein>